<accession>U6MWF5</accession>
<evidence type="ECO:0000313" key="3">
    <source>
        <dbReference type="Proteomes" id="UP000030754"/>
    </source>
</evidence>
<organism evidence="2 3">
    <name type="scientific">Eimeria necatrix</name>
    <dbReference type="NCBI Taxonomy" id="51315"/>
    <lineage>
        <taxon>Eukaryota</taxon>
        <taxon>Sar</taxon>
        <taxon>Alveolata</taxon>
        <taxon>Apicomplexa</taxon>
        <taxon>Conoidasida</taxon>
        <taxon>Coccidia</taxon>
        <taxon>Eucoccidiorida</taxon>
        <taxon>Eimeriorina</taxon>
        <taxon>Eimeriidae</taxon>
        <taxon>Eimeria</taxon>
    </lineage>
</organism>
<feature type="compositionally biased region" description="Polar residues" evidence="1">
    <location>
        <begin position="288"/>
        <end position="308"/>
    </location>
</feature>
<dbReference type="EMBL" id="HG723852">
    <property type="protein sequence ID" value="CDJ66834.1"/>
    <property type="molecule type" value="Genomic_DNA"/>
</dbReference>
<evidence type="ECO:0000256" key="1">
    <source>
        <dbReference type="SAM" id="MobiDB-lite"/>
    </source>
</evidence>
<feature type="region of interest" description="Disordered" evidence="1">
    <location>
        <begin position="146"/>
        <end position="175"/>
    </location>
</feature>
<sequence>MDLASRVDPEVYLKDSHALRPCEPSDGRAHAEKQLCVDEPIHSSKDARGVSARPHKKETKAFRVSVWLILAYLVGFSVLLSHCQNTQWNTVNEGASIRLLADHSSHGRSGRPQNPFYVEGDLTFLGPEELAWLCSEVGSWAPATARTTDGAETSPLVAASTSKSEEGNLQAESVQASTNLHSPFVGKQAPSMLDLDDSAWNPAYSNSEISVEQLESGEVLEHGDGLSAGSAPASHVPRSQVQTNVFHSVSQPSSSSPSFAVAEGPEANFPSIAEGETQETRWVDLQTRSSQESHTIDNAANASPTGNNIMPKEGILGESTMQVSTNLHAPVLGGPAPFMLGIDASGLDPAYSASNSEISVEQLESGEVLEYGDGLSAG</sequence>
<dbReference type="GeneID" id="25472758"/>
<gene>
    <name evidence="2" type="ORF">ENH_00025890</name>
</gene>
<dbReference type="RefSeq" id="XP_013435301.1">
    <property type="nucleotide sequence ID" value="XM_013579847.1"/>
</dbReference>
<protein>
    <submittedName>
        <fullName evidence="2">Uncharacterized protein</fullName>
    </submittedName>
</protein>
<keyword evidence="3" id="KW-1185">Reference proteome</keyword>
<dbReference type="AlphaFoldDB" id="U6MWF5"/>
<reference evidence="2" key="2">
    <citation type="submission" date="2013-10" db="EMBL/GenBank/DDBJ databases">
        <authorList>
            <person name="Aslett M."/>
        </authorList>
    </citation>
    <scope>NUCLEOTIDE SEQUENCE [LARGE SCALE GENOMIC DNA]</scope>
    <source>
        <strain evidence="2">Houghton</strain>
    </source>
</reference>
<dbReference type="VEuPathDB" id="ToxoDB:ENH_00025890"/>
<name>U6MWF5_9EIME</name>
<feature type="region of interest" description="Disordered" evidence="1">
    <location>
        <begin position="288"/>
        <end position="313"/>
    </location>
</feature>
<feature type="non-terminal residue" evidence="2">
    <location>
        <position position="378"/>
    </location>
</feature>
<reference evidence="2" key="1">
    <citation type="submission" date="2013-10" db="EMBL/GenBank/DDBJ databases">
        <title>Genomic analysis of the causative agents of coccidiosis in chickens.</title>
        <authorList>
            <person name="Reid A.J."/>
            <person name="Blake D."/>
            <person name="Billington K."/>
            <person name="Browne H."/>
            <person name="Dunn M."/>
            <person name="Hung S."/>
            <person name="Kawahara F."/>
            <person name="Miranda-Saavedra D."/>
            <person name="Mourier T."/>
            <person name="Nagra H."/>
            <person name="Otto T.D."/>
            <person name="Rawlings N."/>
            <person name="Sanchez A."/>
            <person name="Sanders M."/>
            <person name="Subramaniam C."/>
            <person name="Tay Y."/>
            <person name="Dear P."/>
            <person name="Doerig C."/>
            <person name="Gruber A."/>
            <person name="Parkinson J."/>
            <person name="Shirley M."/>
            <person name="Wan K.L."/>
            <person name="Berriman M."/>
            <person name="Tomley F."/>
            <person name="Pain A."/>
        </authorList>
    </citation>
    <scope>NUCLEOTIDE SEQUENCE [LARGE SCALE GENOMIC DNA]</scope>
    <source>
        <strain evidence="2">Houghton</strain>
    </source>
</reference>
<evidence type="ECO:0000313" key="2">
    <source>
        <dbReference type="EMBL" id="CDJ66834.1"/>
    </source>
</evidence>
<dbReference type="Proteomes" id="UP000030754">
    <property type="component" value="Unassembled WGS sequence"/>
</dbReference>
<proteinExistence type="predicted"/>